<dbReference type="GO" id="GO:0016192">
    <property type="term" value="P:vesicle-mediated transport"/>
    <property type="evidence" value="ECO:0007669"/>
    <property type="project" value="InterPro"/>
</dbReference>
<keyword evidence="7 10" id="KW-0472">Membrane</keyword>
<comment type="caution">
    <text evidence="13">The sequence shown here is derived from an EMBL/GenBank/DDBJ whole genome shotgun (WGS) entry which is preliminary data.</text>
</comment>
<dbReference type="InterPro" id="IPR011989">
    <property type="entry name" value="ARM-like"/>
</dbReference>
<evidence type="ECO:0000256" key="11">
    <source>
        <dbReference type="SAM" id="Phobius"/>
    </source>
</evidence>
<evidence type="ECO:0000256" key="9">
    <source>
        <dbReference type="ARBA" id="ARBA00053634"/>
    </source>
</evidence>
<dbReference type="PIRSF" id="PIRSF037094">
    <property type="entry name" value="AP1_complex_gamma"/>
    <property type="match status" value="1"/>
</dbReference>
<comment type="similarity">
    <text evidence="3 10">Belongs to the adaptor complexes large subunit family.</text>
</comment>
<dbReference type="FunFam" id="2.60.40.1230:FF:000008">
    <property type="entry name" value="AP-1 complex subunit gamma"/>
    <property type="match status" value="1"/>
</dbReference>
<dbReference type="InterPro" id="IPR008152">
    <property type="entry name" value="Clathrin_a/b/g-adaptin_app_Ig"/>
</dbReference>
<dbReference type="EMBL" id="PNBA02000004">
    <property type="protein sequence ID" value="KAG6426398.1"/>
    <property type="molecule type" value="Genomic_DNA"/>
</dbReference>
<dbReference type="InterPro" id="IPR002553">
    <property type="entry name" value="Clathrin/coatomer_adapt-like_N"/>
</dbReference>
<evidence type="ECO:0000256" key="6">
    <source>
        <dbReference type="ARBA" id="ARBA00023034"/>
    </source>
</evidence>
<keyword evidence="6 10" id="KW-0333">Golgi apparatus</keyword>
<proteinExistence type="inferred from homology"/>
<feature type="transmembrane region" description="Helical" evidence="11">
    <location>
        <begin position="71"/>
        <end position="95"/>
    </location>
</feature>
<feature type="domain" description="GAE" evidence="12">
    <location>
        <begin position="815"/>
        <end position="932"/>
    </location>
</feature>
<evidence type="ECO:0000256" key="4">
    <source>
        <dbReference type="ARBA" id="ARBA00022448"/>
    </source>
</evidence>
<evidence type="ECO:0000256" key="5">
    <source>
        <dbReference type="ARBA" id="ARBA00022927"/>
    </source>
</evidence>
<keyword evidence="8 10" id="KW-0968">Cytoplasmic vesicle</keyword>
<dbReference type="FunFam" id="1.25.10.10:FF:000030">
    <property type="entry name" value="AP-1 complex subunit gamma"/>
    <property type="match status" value="1"/>
</dbReference>
<dbReference type="Pfam" id="PF01602">
    <property type="entry name" value="Adaptin_N"/>
    <property type="match status" value="1"/>
</dbReference>
<accession>A0A8X8Y5T0</accession>
<evidence type="ECO:0000256" key="2">
    <source>
        <dbReference type="ARBA" id="ARBA00004555"/>
    </source>
</evidence>
<dbReference type="InterPro" id="IPR008153">
    <property type="entry name" value="GAE_dom"/>
</dbReference>
<dbReference type="InterPro" id="IPR017107">
    <property type="entry name" value="AP1_complex_gsu"/>
</dbReference>
<keyword evidence="11" id="KW-1133">Transmembrane helix</keyword>
<evidence type="ECO:0000256" key="7">
    <source>
        <dbReference type="ARBA" id="ARBA00023136"/>
    </source>
</evidence>
<dbReference type="PANTHER" id="PTHR22780">
    <property type="entry name" value="ADAPTIN, ALPHA/GAMMA/EPSILON"/>
    <property type="match status" value="1"/>
</dbReference>
<evidence type="ECO:0000256" key="3">
    <source>
        <dbReference type="ARBA" id="ARBA00006613"/>
    </source>
</evidence>
<keyword evidence="11" id="KW-0812">Transmembrane</keyword>
<name>A0A8X8Y5T0_SALSN</name>
<organism evidence="13">
    <name type="scientific">Salvia splendens</name>
    <name type="common">Scarlet sage</name>
    <dbReference type="NCBI Taxonomy" id="180675"/>
    <lineage>
        <taxon>Eukaryota</taxon>
        <taxon>Viridiplantae</taxon>
        <taxon>Streptophyta</taxon>
        <taxon>Embryophyta</taxon>
        <taxon>Tracheophyta</taxon>
        <taxon>Spermatophyta</taxon>
        <taxon>Magnoliopsida</taxon>
        <taxon>eudicotyledons</taxon>
        <taxon>Gunneridae</taxon>
        <taxon>Pentapetalae</taxon>
        <taxon>asterids</taxon>
        <taxon>lamiids</taxon>
        <taxon>Lamiales</taxon>
        <taxon>Lamiaceae</taxon>
        <taxon>Nepetoideae</taxon>
        <taxon>Mentheae</taxon>
        <taxon>Salviinae</taxon>
        <taxon>Salvia</taxon>
        <taxon>Salvia subgen. Calosphace</taxon>
        <taxon>core Calosphace</taxon>
    </lineage>
</organism>
<evidence type="ECO:0000256" key="1">
    <source>
        <dbReference type="ARBA" id="ARBA00004145"/>
    </source>
</evidence>
<evidence type="ECO:0000313" key="13">
    <source>
        <dbReference type="EMBL" id="KAG6426398.1"/>
    </source>
</evidence>
<dbReference type="Pfam" id="PF02883">
    <property type="entry name" value="Alpha_adaptinC2"/>
    <property type="match status" value="1"/>
</dbReference>
<dbReference type="PROSITE" id="PS50180">
    <property type="entry name" value="GAE"/>
    <property type="match status" value="1"/>
</dbReference>
<dbReference type="InterPro" id="IPR013041">
    <property type="entry name" value="Clathrin_app_Ig-like_sf"/>
</dbReference>
<keyword evidence="5 10" id="KW-0653">Protein transport</keyword>
<protein>
    <recommendedName>
        <fullName evidence="10">AP-1 complex subunit gamma</fullName>
    </recommendedName>
</protein>
<comment type="function">
    <text evidence="9">Subunit of clathrin-associated adaptor protein complex 1 that plays a role in protein sorting at the trans-Golgi network and early endosomes (TGN/EE). The AP complexes mediate both the recruitment of clathrin to membranes and the recognition of sorting signals within the cytosolic tails of transmembrane cargo molecules.</text>
</comment>
<evidence type="ECO:0000259" key="12">
    <source>
        <dbReference type="PROSITE" id="PS50180"/>
    </source>
</evidence>
<evidence type="ECO:0000256" key="8">
    <source>
        <dbReference type="ARBA" id="ARBA00023329"/>
    </source>
</evidence>
<dbReference type="AlphaFoldDB" id="A0A8X8Y5T0"/>
<dbReference type="InterPro" id="IPR016024">
    <property type="entry name" value="ARM-type_fold"/>
</dbReference>
<dbReference type="InterPro" id="IPR050840">
    <property type="entry name" value="Adaptor_Complx_Large_Subunit"/>
</dbReference>
<dbReference type="GO" id="GO:0030121">
    <property type="term" value="C:AP-1 adaptor complex"/>
    <property type="evidence" value="ECO:0007669"/>
    <property type="project" value="InterPro"/>
</dbReference>
<dbReference type="Gene3D" id="2.60.40.1230">
    <property type="match status" value="1"/>
</dbReference>
<dbReference type="Gene3D" id="1.25.10.10">
    <property type="entry name" value="Leucine-rich Repeat Variant"/>
    <property type="match status" value="1"/>
</dbReference>
<reference evidence="13" key="1">
    <citation type="submission" date="2018-01" db="EMBL/GenBank/DDBJ databases">
        <authorList>
            <person name="Mao J.F."/>
        </authorList>
    </citation>
    <scope>NUCLEOTIDE SEQUENCE</scope>
    <source>
        <strain evidence="13">Huo1</strain>
        <tissue evidence="13">Leaf</tissue>
    </source>
</reference>
<dbReference type="Proteomes" id="UP000298416">
    <property type="component" value="Unassembled WGS sequence"/>
</dbReference>
<dbReference type="GO" id="GO:0006886">
    <property type="term" value="P:intracellular protein transport"/>
    <property type="evidence" value="ECO:0007669"/>
    <property type="project" value="UniProtKB-UniRule"/>
</dbReference>
<keyword evidence="14" id="KW-1185">Reference proteome</keyword>
<dbReference type="SMART" id="SM00809">
    <property type="entry name" value="Alpha_adaptinC2"/>
    <property type="match status" value="1"/>
</dbReference>
<comment type="subcellular location">
    <subcellularLocation>
        <location evidence="1">Cytoplasmic vesicle</location>
        <location evidence="1">Clathrin-coated vesicle membrane</location>
        <topology evidence="1">Peripheral membrane protein</topology>
        <orientation evidence="1">Cytoplasmic side</orientation>
    </subcellularLocation>
    <subcellularLocation>
        <location evidence="2">Golgi apparatus</location>
    </subcellularLocation>
</comment>
<sequence length="935" mass="102420">MQDGLRIDFDVRLVTIDECGDCVAVFINDFLTSTSHSSPDLCINALFLCDLVYSVCISHSTLDGSSVEMRAIAIGLLHLCLFWFYLCCVFDNVALGRRDMIRAIRACKTAAEERAVVRKECASIRASISENDQDYMHRNLAKLMFIHMLGYPTHFGQMECLKLIASPGFPEKRIGYLGLMLLLDERQEVLMLVTNSIKQDLNHTNQYIVGLALCALGNICSAEMAHDLAPEVERLLQFRDPNIRKKAALCTIRIIKKVPDLAENFINAAAALLKEKHHGVLITGAQLCTDMCKVSTEAHEHFRKKCLDGVVKLLRDLANSPYAPEYDISGITDPLLHIRLLRLLHVLGQGDADASDTMNDVATKTETNKNAGNAILYECVATIMNIEDNGGLRVLAVNILGRFLSSRDNNIRYVALNMLMKAISLDSQAVQRHRATILECVKDPDASIRKRALELVYLLVNESNAKPLTKELVDYLEVSDPEFKGDLTAKICSIVEKFSPEKLWYIDQMVKVLSEAGNYVKDEVWHALIVVITNAPNLHGYTVRALYKAVQNQETLVRVAVWCIGEYGEMLVGNAGMLDVEDPITVTEAEAVDLVETAIKCHTSDLTTQAMCLVALLKLSSRYPSCAKRINDIVLHQKGSLVLELQQRAIEFNSIIGKHGKIRSALVERMPVLDEATYSGRRAGSVPAVVSTSLGTQPKMSNGVAKPTSAPLVDLLDLSSDDVQAPSSSGGDFLHDLLGVDLSPASIGTNNKAPKNGTDALLDLLSVGAPTAQSSSSMLDMLSSEQDNKSCFKFFNDGLLDGFGTSSSVPETSGPSYPSVVAFESGSLKVTFNFSKEPGNPQTTTIEAQFVNKSPDIYSSFVFQAAVPKFLQLHLEPASGSTLPASGNGSITQKLKVSNSQHGKKSLVMRVRINYKAKDKDVLEDGQISNFPHGL</sequence>
<evidence type="ECO:0000313" key="14">
    <source>
        <dbReference type="Proteomes" id="UP000298416"/>
    </source>
</evidence>
<dbReference type="SUPFAM" id="SSF49348">
    <property type="entry name" value="Clathrin adaptor appendage domain"/>
    <property type="match status" value="1"/>
</dbReference>
<keyword evidence="4 10" id="KW-0813">Transport</keyword>
<dbReference type="SUPFAM" id="SSF48371">
    <property type="entry name" value="ARM repeat"/>
    <property type="match status" value="1"/>
</dbReference>
<reference evidence="13" key="2">
    <citation type="submission" date="2020-08" db="EMBL/GenBank/DDBJ databases">
        <title>Plant Genome Project.</title>
        <authorList>
            <person name="Zhang R.-G."/>
        </authorList>
    </citation>
    <scope>NUCLEOTIDE SEQUENCE</scope>
    <source>
        <strain evidence="13">Huo1</strain>
        <tissue evidence="13">Leaf</tissue>
    </source>
</reference>
<evidence type="ECO:0000256" key="10">
    <source>
        <dbReference type="PIRNR" id="PIRNR037094"/>
    </source>
</evidence>
<gene>
    <name evidence="13" type="ORF">SASPL_110621</name>
</gene>